<dbReference type="Proteomes" id="UP000634136">
    <property type="component" value="Unassembled WGS sequence"/>
</dbReference>
<dbReference type="EMBL" id="JAAIUW010000006">
    <property type="protein sequence ID" value="KAF7825062.1"/>
    <property type="molecule type" value="Genomic_DNA"/>
</dbReference>
<evidence type="ECO:0000313" key="1">
    <source>
        <dbReference type="EMBL" id="KAF7825062.1"/>
    </source>
</evidence>
<name>A0A834TP03_9FABA</name>
<gene>
    <name evidence="1" type="ORF">G2W53_016226</name>
</gene>
<keyword evidence="2" id="KW-1185">Reference proteome</keyword>
<protein>
    <submittedName>
        <fullName evidence="1">Uncharacterized protein</fullName>
    </submittedName>
</protein>
<reference evidence="1" key="1">
    <citation type="submission" date="2020-09" db="EMBL/GenBank/DDBJ databases">
        <title>Genome-Enabled Discovery of Anthraquinone Biosynthesis in Senna tora.</title>
        <authorList>
            <person name="Kang S.-H."/>
            <person name="Pandey R.P."/>
            <person name="Lee C.-M."/>
            <person name="Sim J.-S."/>
            <person name="Jeong J.-T."/>
            <person name="Choi B.-S."/>
            <person name="Jung M."/>
            <person name="Ginzburg D."/>
            <person name="Zhao K."/>
            <person name="Won S.Y."/>
            <person name="Oh T.-J."/>
            <person name="Yu Y."/>
            <person name="Kim N.-H."/>
            <person name="Lee O.R."/>
            <person name="Lee T.-H."/>
            <person name="Bashyal P."/>
            <person name="Kim T.-S."/>
            <person name="Lee W.-H."/>
            <person name="Kawkins C."/>
            <person name="Kim C.-K."/>
            <person name="Kim J.S."/>
            <person name="Ahn B.O."/>
            <person name="Rhee S.Y."/>
            <person name="Sohng J.K."/>
        </authorList>
    </citation>
    <scope>NUCLEOTIDE SEQUENCE</scope>
    <source>
        <tissue evidence="1">Leaf</tissue>
    </source>
</reference>
<proteinExistence type="predicted"/>
<accession>A0A834TP03</accession>
<dbReference type="AlphaFoldDB" id="A0A834TP03"/>
<evidence type="ECO:0000313" key="2">
    <source>
        <dbReference type="Proteomes" id="UP000634136"/>
    </source>
</evidence>
<sequence>MDGYLNGHNATFKPKAHGSNLLERRNFMYF</sequence>
<organism evidence="1 2">
    <name type="scientific">Senna tora</name>
    <dbReference type="NCBI Taxonomy" id="362788"/>
    <lineage>
        <taxon>Eukaryota</taxon>
        <taxon>Viridiplantae</taxon>
        <taxon>Streptophyta</taxon>
        <taxon>Embryophyta</taxon>
        <taxon>Tracheophyta</taxon>
        <taxon>Spermatophyta</taxon>
        <taxon>Magnoliopsida</taxon>
        <taxon>eudicotyledons</taxon>
        <taxon>Gunneridae</taxon>
        <taxon>Pentapetalae</taxon>
        <taxon>rosids</taxon>
        <taxon>fabids</taxon>
        <taxon>Fabales</taxon>
        <taxon>Fabaceae</taxon>
        <taxon>Caesalpinioideae</taxon>
        <taxon>Cassia clade</taxon>
        <taxon>Senna</taxon>
    </lineage>
</organism>
<comment type="caution">
    <text evidence="1">The sequence shown here is derived from an EMBL/GenBank/DDBJ whole genome shotgun (WGS) entry which is preliminary data.</text>
</comment>